<reference evidence="2 3" key="1">
    <citation type="submission" date="2014-09" db="EMBL/GenBank/DDBJ databases">
        <authorList>
            <person name="Ellenberger Sabrina"/>
        </authorList>
    </citation>
    <scope>NUCLEOTIDE SEQUENCE [LARGE SCALE GENOMIC DNA]</scope>
    <source>
        <strain evidence="2 3">CBS 412.66</strain>
    </source>
</reference>
<dbReference type="OrthoDB" id="2204120at2759"/>
<gene>
    <name evidence="2" type="primary">PARPA_14026.1 scaffold 47516</name>
</gene>
<feature type="region of interest" description="Disordered" evidence="1">
    <location>
        <begin position="1"/>
        <end position="22"/>
    </location>
</feature>
<feature type="compositionally biased region" description="Low complexity" evidence="1">
    <location>
        <begin position="66"/>
        <end position="78"/>
    </location>
</feature>
<keyword evidence="3" id="KW-1185">Reference proteome</keyword>
<dbReference type="AlphaFoldDB" id="A0A0B7NVV7"/>
<feature type="region of interest" description="Disordered" evidence="1">
    <location>
        <begin position="66"/>
        <end position="114"/>
    </location>
</feature>
<dbReference type="Proteomes" id="UP000054107">
    <property type="component" value="Unassembled WGS sequence"/>
</dbReference>
<dbReference type="EMBL" id="LN734065">
    <property type="protein sequence ID" value="CEP19710.1"/>
    <property type="molecule type" value="Genomic_DNA"/>
</dbReference>
<proteinExistence type="predicted"/>
<evidence type="ECO:0000256" key="1">
    <source>
        <dbReference type="SAM" id="MobiDB-lite"/>
    </source>
</evidence>
<protein>
    <submittedName>
        <fullName evidence="2">Uncharacterized protein</fullName>
    </submittedName>
</protein>
<evidence type="ECO:0000313" key="2">
    <source>
        <dbReference type="EMBL" id="CEP19710.1"/>
    </source>
</evidence>
<evidence type="ECO:0000313" key="3">
    <source>
        <dbReference type="Proteomes" id="UP000054107"/>
    </source>
</evidence>
<organism evidence="2 3">
    <name type="scientific">Parasitella parasitica</name>
    <dbReference type="NCBI Taxonomy" id="35722"/>
    <lineage>
        <taxon>Eukaryota</taxon>
        <taxon>Fungi</taxon>
        <taxon>Fungi incertae sedis</taxon>
        <taxon>Mucoromycota</taxon>
        <taxon>Mucoromycotina</taxon>
        <taxon>Mucoromycetes</taxon>
        <taxon>Mucorales</taxon>
        <taxon>Mucorineae</taxon>
        <taxon>Mucoraceae</taxon>
        <taxon>Parasitella</taxon>
    </lineage>
</organism>
<sequence length="282" mass="32140">MQRYHSQLETQHNSFNFPATINRSKRQHTNKIVYITTKANETLPDFVEYHHECPVSPIPAILPAALSSSTSPTSSTSTEKSHQAKTVPVKRQEPDDDDVDGPLEKEQQLDGSGYSVYPLTSDDFGKSHPPCPGRVVHFTFIPSSLPNDLASFFTDADIVATLRCIQSKYKLTRRDSMPLDLMKSMVEILDNLDNHLIDLDAAIFQYYYQFDSQIACNTALDEGLRKMEQNTRFVDPLLCGLFDDPSQGVFFRWLDERAMDVKKKDILTNMHPDITIAMEWHH</sequence>
<name>A0A0B7NVV7_9FUNG</name>
<accession>A0A0B7NVV7</accession>